<feature type="signal peptide" evidence="8">
    <location>
        <begin position="1"/>
        <end position="15"/>
    </location>
</feature>
<evidence type="ECO:0000256" key="4">
    <source>
        <dbReference type="ARBA" id="ARBA00022729"/>
    </source>
</evidence>
<gene>
    <name evidence="10" type="ORF">NKR23_g10202</name>
</gene>
<evidence type="ECO:0000259" key="9">
    <source>
        <dbReference type="Pfam" id="PF20238"/>
    </source>
</evidence>
<feature type="chain" id="PRO_5041402360" description="Copper acquisition factor BIM1-like domain-containing protein" evidence="8">
    <location>
        <begin position="16"/>
        <end position="212"/>
    </location>
</feature>
<evidence type="ECO:0000313" key="11">
    <source>
        <dbReference type="Proteomes" id="UP001174694"/>
    </source>
</evidence>
<dbReference type="PANTHER" id="PTHR34992">
    <property type="entry name" value="HYPHAL ANASTAMOSIS-7 PROTEIN"/>
    <property type="match status" value="1"/>
</dbReference>
<dbReference type="GO" id="GO:0005886">
    <property type="term" value="C:plasma membrane"/>
    <property type="evidence" value="ECO:0007669"/>
    <property type="project" value="UniProtKB-SubCell"/>
</dbReference>
<dbReference type="GO" id="GO:0098552">
    <property type="term" value="C:side of membrane"/>
    <property type="evidence" value="ECO:0007669"/>
    <property type="project" value="UniProtKB-KW"/>
</dbReference>
<dbReference type="PANTHER" id="PTHR34992:SF1">
    <property type="entry name" value="COPPER ACQUISITION FACTOR BIM1-LIKE DOMAIN-CONTAINING PROTEIN"/>
    <property type="match status" value="1"/>
</dbReference>
<dbReference type="InterPro" id="IPR046530">
    <property type="entry name" value="BIM1-like_dom"/>
</dbReference>
<keyword evidence="11" id="KW-1185">Reference proteome</keyword>
<evidence type="ECO:0000256" key="1">
    <source>
        <dbReference type="ARBA" id="ARBA00004609"/>
    </source>
</evidence>
<evidence type="ECO:0000256" key="5">
    <source>
        <dbReference type="ARBA" id="ARBA00023136"/>
    </source>
</evidence>
<keyword evidence="5" id="KW-0472">Membrane</keyword>
<comment type="caution">
    <text evidence="10">The sequence shown here is derived from an EMBL/GenBank/DDBJ whole genome shotgun (WGS) entry which is preliminary data.</text>
</comment>
<evidence type="ECO:0000256" key="6">
    <source>
        <dbReference type="ARBA" id="ARBA00023180"/>
    </source>
</evidence>
<evidence type="ECO:0000256" key="7">
    <source>
        <dbReference type="ARBA" id="ARBA00023288"/>
    </source>
</evidence>
<reference evidence="10" key="1">
    <citation type="submission" date="2022-07" db="EMBL/GenBank/DDBJ databases">
        <title>Fungi with potential for degradation of polypropylene.</title>
        <authorList>
            <person name="Gostincar C."/>
        </authorList>
    </citation>
    <scope>NUCLEOTIDE SEQUENCE</scope>
    <source>
        <strain evidence="10">EXF-13308</strain>
    </source>
</reference>
<accession>A0AA38R4U5</accession>
<keyword evidence="6" id="KW-0325">Glycoprotein</keyword>
<dbReference type="AlphaFoldDB" id="A0AA38R4U5"/>
<proteinExistence type="predicted"/>
<keyword evidence="3" id="KW-0336">GPI-anchor</keyword>
<organism evidence="10 11">
    <name type="scientific">Pleurostoma richardsiae</name>
    <dbReference type="NCBI Taxonomy" id="41990"/>
    <lineage>
        <taxon>Eukaryota</taxon>
        <taxon>Fungi</taxon>
        <taxon>Dikarya</taxon>
        <taxon>Ascomycota</taxon>
        <taxon>Pezizomycotina</taxon>
        <taxon>Sordariomycetes</taxon>
        <taxon>Sordariomycetidae</taxon>
        <taxon>Calosphaeriales</taxon>
        <taxon>Pleurostomataceae</taxon>
        <taxon>Pleurostoma</taxon>
    </lineage>
</organism>
<keyword evidence="7" id="KW-0449">Lipoprotein</keyword>
<name>A0AA38R4U5_9PEZI</name>
<evidence type="ECO:0000313" key="10">
    <source>
        <dbReference type="EMBL" id="KAJ9134361.1"/>
    </source>
</evidence>
<dbReference type="EMBL" id="JANBVO010000044">
    <property type="protein sequence ID" value="KAJ9134361.1"/>
    <property type="molecule type" value="Genomic_DNA"/>
</dbReference>
<feature type="domain" description="Copper acquisition factor BIM1-like" evidence="9">
    <location>
        <begin position="15"/>
        <end position="151"/>
    </location>
</feature>
<protein>
    <recommendedName>
        <fullName evidence="9">Copper acquisition factor BIM1-like domain-containing protein</fullName>
    </recommendedName>
</protein>
<keyword evidence="2" id="KW-1003">Cell membrane</keyword>
<dbReference type="Proteomes" id="UP001174694">
    <property type="component" value="Unassembled WGS sequence"/>
</dbReference>
<dbReference type="Pfam" id="PF20238">
    <property type="entry name" value="BIM1-like_dom"/>
    <property type="match status" value="1"/>
</dbReference>
<keyword evidence="4 8" id="KW-0732">Signal</keyword>
<evidence type="ECO:0000256" key="8">
    <source>
        <dbReference type="SAM" id="SignalP"/>
    </source>
</evidence>
<dbReference type="InterPro" id="IPR046936">
    <property type="entry name" value="BIM1-like"/>
</dbReference>
<sequence length="212" mass="22000">MKFLAILLASALGAAHFVLEVPPSIGFNDAIEATAPCDGFDITSRKIVTDFPVAGSPIQILSTHPKAEWEVRAALLNNTSNFTYMVPRISQQGIGIFCLPSVPGIADWEGLEVIMQMIQHAVDGALYQCAALKFVSGPPASIPSSCKNATGIIASFISGSETATATATSIVAATTLVTAPTTATTSASAASSYKRFEDLCYVLAIGAAGLMI</sequence>
<comment type="subcellular location">
    <subcellularLocation>
        <location evidence="1">Cell membrane</location>
        <topology evidence="1">Lipid-anchor</topology>
        <topology evidence="1">GPI-anchor</topology>
    </subcellularLocation>
</comment>
<evidence type="ECO:0000256" key="2">
    <source>
        <dbReference type="ARBA" id="ARBA00022475"/>
    </source>
</evidence>
<dbReference type="CDD" id="cd21176">
    <property type="entry name" value="LPMO_auxiliary-like"/>
    <property type="match status" value="1"/>
</dbReference>
<evidence type="ECO:0000256" key="3">
    <source>
        <dbReference type="ARBA" id="ARBA00022622"/>
    </source>
</evidence>